<feature type="transmembrane region" description="Helical" evidence="1">
    <location>
        <begin position="48"/>
        <end position="67"/>
    </location>
</feature>
<dbReference type="PANTHER" id="PTHR39430">
    <property type="entry name" value="MEMBRANE-ASSOCIATED PROTEASE-RELATED"/>
    <property type="match status" value="1"/>
</dbReference>
<reference evidence="3 4" key="1">
    <citation type="submission" date="2020-08" db="EMBL/GenBank/DDBJ databases">
        <title>Lysobacter sp. II4 sp. nov., isolated from soil.</title>
        <authorList>
            <person name="Woo C.Y."/>
            <person name="Kim J."/>
        </authorList>
    </citation>
    <scope>NUCLEOTIDE SEQUENCE [LARGE SCALE GENOMIC DNA]</scope>
    <source>
        <strain evidence="3 4">II4</strain>
    </source>
</reference>
<accession>A0A7H0G088</accession>
<keyword evidence="1" id="KW-0472">Membrane</keyword>
<proteinExistence type="predicted"/>
<dbReference type="AlphaFoldDB" id="A0A7H0G088"/>
<name>A0A7H0G088_9GAMM</name>
<keyword evidence="1" id="KW-0812">Transmembrane</keyword>
<keyword evidence="1" id="KW-1133">Transmembrane helix</keyword>
<dbReference type="KEGG" id="lsx:H8B22_05715"/>
<evidence type="ECO:0000259" key="2">
    <source>
        <dbReference type="Pfam" id="PF02517"/>
    </source>
</evidence>
<dbReference type="InterPro" id="IPR003675">
    <property type="entry name" value="Rce1/LyrA-like_dom"/>
</dbReference>
<feature type="domain" description="CAAX prenyl protease 2/Lysostaphin resistance protein A-like" evidence="2">
    <location>
        <begin position="126"/>
        <end position="219"/>
    </location>
</feature>
<dbReference type="Proteomes" id="UP000516018">
    <property type="component" value="Chromosome"/>
</dbReference>
<evidence type="ECO:0000313" key="3">
    <source>
        <dbReference type="EMBL" id="QNP41704.1"/>
    </source>
</evidence>
<keyword evidence="4" id="KW-1185">Reference proteome</keyword>
<organism evidence="3 4">
    <name type="scientific">Agrilutibacter terrestris</name>
    <dbReference type="NCBI Taxonomy" id="2865112"/>
    <lineage>
        <taxon>Bacteria</taxon>
        <taxon>Pseudomonadati</taxon>
        <taxon>Pseudomonadota</taxon>
        <taxon>Gammaproteobacteria</taxon>
        <taxon>Lysobacterales</taxon>
        <taxon>Lysobacteraceae</taxon>
        <taxon>Agrilutibacter</taxon>
    </lineage>
</organism>
<keyword evidence="3" id="KW-0645">Protease</keyword>
<gene>
    <name evidence="3" type="ORF">H8B22_05715</name>
</gene>
<dbReference type="PANTHER" id="PTHR39430:SF1">
    <property type="entry name" value="PROTEASE"/>
    <property type="match status" value="1"/>
</dbReference>
<feature type="transmembrane region" description="Helical" evidence="1">
    <location>
        <begin position="183"/>
        <end position="201"/>
    </location>
</feature>
<keyword evidence="3" id="KW-0482">Metalloprotease</keyword>
<keyword evidence="3" id="KW-0378">Hydrolase</keyword>
<evidence type="ECO:0000256" key="1">
    <source>
        <dbReference type="SAM" id="Phobius"/>
    </source>
</evidence>
<dbReference type="EMBL" id="CP060820">
    <property type="protein sequence ID" value="QNP41704.1"/>
    <property type="molecule type" value="Genomic_DNA"/>
</dbReference>
<dbReference type="GO" id="GO:0006508">
    <property type="term" value="P:proteolysis"/>
    <property type="evidence" value="ECO:0007669"/>
    <property type="project" value="UniProtKB-KW"/>
</dbReference>
<dbReference type="RefSeq" id="WP_187713140.1">
    <property type="nucleotide sequence ID" value="NZ_CP060820.1"/>
</dbReference>
<dbReference type="GO" id="GO:0004175">
    <property type="term" value="F:endopeptidase activity"/>
    <property type="evidence" value="ECO:0007669"/>
    <property type="project" value="UniProtKB-ARBA"/>
</dbReference>
<protein>
    <submittedName>
        <fullName evidence="3">CPBP family intramembrane metalloprotease</fullName>
    </submittedName>
</protein>
<feature type="transmembrane region" description="Helical" evidence="1">
    <location>
        <begin position="150"/>
        <end position="171"/>
    </location>
</feature>
<feature type="transmembrane region" description="Helical" evidence="1">
    <location>
        <begin position="120"/>
        <end position="138"/>
    </location>
</feature>
<dbReference type="GO" id="GO:0080120">
    <property type="term" value="P:CAAX-box protein maturation"/>
    <property type="evidence" value="ECO:0007669"/>
    <property type="project" value="UniProtKB-ARBA"/>
</dbReference>
<evidence type="ECO:0000313" key="4">
    <source>
        <dbReference type="Proteomes" id="UP000516018"/>
    </source>
</evidence>
<sequence>MRNLFFNRERRLRNGWWMLLFIAVVFATRFAYTPLSHALRDLGIGKPWLEPLAFAFILLATWVCTRLRREPLASVGFRLDRRWAKEAAWGTALGMGSMALVVALMWASGAVRLQLDPARSLGAMGTGLYVFVFVALFEETLFRGFLFQRLVDGAGVWVAQIALAVLFAAAHWGNPDMQGATRVWASLDIALGALMLGMAYLRTRSLALPFGLHLGWNWMQGHVLGFDVSGVDLPGWFLPQLLDRPAWMTGGAFGPESTVFAVAVDLAVLALLWKWQGSAAAPTRAPALRVQTA</sequence>
<feature type="transmembrane region" description="Helical" evidence="1">
    <location>
        <begin position="87"/>
        <end position="108"/>
    </location>
</feature>
<dbReference type="GO" id="GO:0008237">
    <property type="term" value="F:metallopeptidase activity"/>
    <property type="evidence" value="ECO:0007669"/>
    <property type="project" value="UniProtKB-KW"/>
</dbReference>
<dbReference type="Pfam" id="PF02517">
    <property type="entry name" value="Rce1-like"/>
    <property type="match status" value="1"/>
</dbReference>